<proteinExistence type="predicted"/>
<evidence type="ECO:0000313" key="2">
    <source>
        <dbReference type="Proteomes" id="UP000012081"/>
    </source>
</evidence>
<dbReference type="GeneID" id="89500605"/>
<dbReference type="STRING" id="1300222.I532_20586"/>
<evidence type="ECO:0000313" key="1">
    <source>
        <dbReference type="EMBL" id="EMT50748.1"/>
    </source>
</evidence>
<name>M8DBF6_9BACL</name>
<gene>
    <name evidence="1" type="ORF">I532_20586</name>
</gene>
<protein>
    <submittedName>
        <fullName evidence="1">Uncharacterized protein</fullName>
    </submittedName>
</protein>
<dbReference type="PATRIC" id="fig|1300222.3.peg.4326"/>
<dbReference type="AlphaFoldDB" id="M8DBF6"/>
<organism evidence="1 2">
    <name type="scientific">Brevibacillus borstelensis AK1</name>
    <dbReference type="NCBI Taxonomy" id="1300222"/>
    <lineage>
        <taxon>Bacteria</taxon>
        <taxon>Bacillati</taxon>
        <taxon>Bacillota</taxon>
        <taxon>Bacilli</taxon>
        <taxon>Bacillales</taxon>
        <taxon>Paenibacillaceae</taxon>
        <taxon>Brevibacillus</taxon>
    </lineage>
</organism>
<dbReference type="EMBL" id="APBN01000012">
    <property type="protein sequence ID" value="EMT50748.1"/>
    <property type="molecule type" value="Genomic_DNA"/>
</dbReference>
<dbReference type="RefSeq" id="WP_003390653.1">
    <property type="nucleotide sequence ID" value="NZ_APBN01000012.1"/>
</dbReference>
<accession>M8DBF6</accession>
<comment type="caution">
    <text evidence="1">The sequence shown here is derived from an EMBL/GenBank/DDBJ whole genome shotgun (WGS) entry which is preliminary data.</text>
</comment>
<keyword evidence="2" id="KW-1185">Reference proteome</keyword>
<reference evidence="1 2" key="1">
    <citation type="submission" date="2013-03" db="EMBL/GenBank/DDBJ databases">
        <title>Assembly of a new bacterial strain Brevibacillus borstelensis AK1.</title>
        <authorList>
            <person name="Rajan I."/>
            <person name="PoliReddy D."/>
            <person name="Sugumar T."/>
            <person name="Rathinam K."/>
            <person name="Alqarawi S."/>
            <person name="Khalil A.B."/>
            <person name="Sivakumar N."/>
        </authorList>
    </citation>
    <scope>NUCLEOTIDE SEQUENCE [LARGE SCALE GENOMIC DNA]</scope>
    <source>
        <strain evidence="1 2">AK1</strain>
    </source>
</reference>
<sequence length="164" mass="19241">MRDYLLFCNYCRMFTLLHSYNRETGMFLGEYSLLHNEYTRNSIVLNRFLLAHVGHVMRVIPSKTEEFQEIICTAAHFLQDDIDKFVEESLALEKYKERDRRSEREIGLVQLYILEHLLVHELENITEIRASTPAEGQVLLGRELGLKRALELLRSALAEKQALE</sequence>
<dbReference type="Proteomes" id="UP000012081">
    <property type="component" value="Unassembled WGS sequence"/>
</dbReference>
<dbReference type="OrthoDB" id="2470430at2"/>